<protein>
    <recommendedName>
        <fullName evidence="1">DUF4179 domain-containing protein</fullName>
    </recommendedName>
</protein>
<reference evidence="2 3" key="1">
    <citation type="journal article" date="2015" name="Int. Biodeterior. Biodegradation">
        <title>Physiological and genetic screening methods for the isolation of methyl tert-butyl ether-degrading bacteria for bioremediation purposes.</title>
        <authorList>
            <person name="Guisado I.M."/>
            <person name="Purswani J."/>
            <person name="Gonzalez Lopez J."/>
            <person name="Pozo C."/>
        </authorList>
    </citation>
    <scope>NUCLEOTIDE SEQUENCE [LARGE SCALE GENOMIC DNA]</scope>
    <source>
        <strain evidence="2 3">SH7</strain>
    </source>
</reference>
<evidence type="ECO:0000313" key="3">
    <source>
        <dbReference type="Proteomes" id="UP000054709"/>
    </source>
</evidence>
<accession>A0A0W1B1C3</accession>
<dbReference type="RefSeq" id="WP_060622869.1">
    <property type="nucleotide sequence ID" value="NZ_LCZJ02000018.1"/>
</dbReference>
<comment type="caution">
    <text evidence="2">The sequence shown here is derived from an EMBL/GenBank/DDBJ whole genome shotgun (WGS) entry which is preliminary data.</text>
</comment>
<proteinExistence type="predicted"/>
<organism evidence="2 3">
    <name type="scientific">Paenibacillus etheri</name>
    <dbReference type="NCBI Taxonomy" id="1306852"/>
    <lineage>
        <taxon>Bacteria</taxon>
        <taxon>Bacillati</taxon>
        <taxon>Bacillota</taxon>
        <taxon>Bacilli</taxon>
        <taxon>Bacillales</taxon>
        <taxon>Paenibacillaceae</taxon>
        <taxon>Paenibacillus</taxon>
    </lineage>
</organism>
<dbReference type="Pfam" id="PF13786">
    <property type="entry name" value="DUF4179"/>
    <property type="match status" value="1"/>
</dbReference>
<gene>
    <name evidence="2" type="ORF">UQ64_10995</name>
</gene>
<keyword evidence="3" id="KW-1185">Reference proteome</keyword>
<dbReference type="OrthoDB" id="2961302at2"/>
<name>A0A0W1B1C3_9BACL</name>
<dbReference type="AlphaFoldDB" id="A0A0W1B1C3"/>
<dbReference type="EMBL" id="LCZJ02000018">
    <property type="protein sequence ID" value="KTD87346.1"/>
    <property type="molecule type" value="Genomic_DNA"/>
</dbReference>
<sequence length="432" mass="48148">MNNNVEQQLADEKTHIASITAPEELEMRLRNALNSAPAKRTKRIASIWKIAAVVLLVTVISGQNYNAFAYYGKQLFGFDELLNGTTLQQLNEKGMGQNVNKKTTLVDGTELTINGIMADANQFIMYYTLTNPNGLEDMSVDAFRPSKISGFLTDSNVISGTSLINEEHTEIKGQMSFDRVNPFSKKLTLHFWQQLEENGQMSEGTVAFPYNPNEAMETQIKQSINKKIKVDKGTITFKSITATPTMTVIKGKLDVDNFDRVNLGLHGVQLIVNGTPVEILGSGNQTSLGGRTFEIRFDTLPTELHSMQLVVKEFTGYQKLDGKYSLISISDKLFLLGDKELWVKNVSKTSQGIEITIATDDDVMLDGVSIGTNNENTPLKTTINQKETKQVDGKLMKERTLLFDTQTEPESLLIEGMHYLKAYNKVIEIPVD</sequence>
<feature type="domain" description="DUF4179" evidence="1">
    <location>
        <begin position="43"/>
        <end position="129"/>
    </location>
</feature>
<evidence type="ECO:0000259" key="1">
    <source>
        <dbReference type="Pfam" id="PF13786"/>
    </source>
</evidence>
<dbReference type="Proteomes" id="UP000054709">
    <property type="component" value="Unassembled WGS sequence"/>
</dbReference>
<dbReference type="InterPro" id="IPR025436">
    <property type="entry name" value="DUF4179"/>
</dbReference>
<evidence type="ECO:0000313" key="2">
    <source>
        <dbReference type="EMBL" id="KTD87346.1"/>
    </source>
</evidence>